<dbReference type="PANTHER" id="PTHR38695:SF1">
    <property type="entry name" value="AMINO ACID PERMEASE_ SLC12A DOMAIN-CONTAINING PROTEIN"/>
    <property type="match status" value="1"/>
</dbReference>
<sequence length="264" mass="29705">MTSTPSTIPIPVPVLVTLLGLSVAFTWSVDNYRKYIDLDKGGFPPNLVGWFFANICKFFGQETTSIVAYALDPDQQTWLDISKVPQREGSRPILGWHAVPHRQITQRPLPSFMQRLDELFTCLAASNADLVTYTESSDHNRRTIAMKLQPHIEARLVAGRYRREIGHIHALDHSMHLVLSPADCRAVIERGWGERHPLSGVTRHLKFANVLANILLGQPILYIPSEFIMVYAPRNETELKVTESIVMAGMAYMAQSPEVIPALH</sequence>
<dbReference type="Proteomes" id="UP000054007">
    <property type="component" value="Unassembled WGS sequence"/>
</dbReference>
<dbReference type="PANTHER" id="PTHR38695">
    <property type="entry name" value="AMINO ACID PERMEASE_ SLC12A DOMAIN-CONTAINING PROTEIN"/>
    <property type="match status" value="1"/>
</dbReference>
<name>A0A0D7BSB2_9AGAR</name>
<protein>
    <recommendedName>
        <fullName evidence="1">Luciferase domain-containing protein</fullName>
    </recommendedName>
</protein>
<evidence type="ECO:0000259" key="1">
    <source>
        <dbReference type="Pfam" id="PF17648"/>
    </source>
</evidence>
<dbReference type="OrthoDB" id="5358398at2759"/>
<dbReference type="STRING" id="1314674.A0A0D7BSB2"/>
<dbReference type="InterPro" id="IPR048273">
    <property type="entry name" value="Luciferase"/>
</dbReference>
<evidence type="ECO:0000313" key="3">
    <source>
        <dbReference type="Proteomes" id="UP000054007"/>
    </source>
</evidence>
<proteinExistence type="predicted"/>
<accession>A0A0D7BSB2</accession>
<reference evidence="2 3" key="1">
    <citation type="journal article" date="2015" name="Fungal Genet. Biol.">
        <title>Evolution of novel wood decay mechanisms in Agaricales revealed by the genome sequences of Fistulina hepatica and Cylindrobasidium torrendii.</title>
        <authorList>
            <person name="Floudas D."/>
            <person name="Held B.W."/>
            <person name="Riley R."/>
            <person name="Nagy L.G."/>
            <person name="Koehler G."/>
            <person name="Ransdell A.S."/>
            <person name="Younus H."/>
            <person name="Chow J."/>
            <person name="Chiniquy J."/>
            <person name="Lipzen A."/>
            <person name="Tritt A."/>
            <person name="Sun H."/>
            <person name="Haridas S."/>
            <person name="LaButti K."/>
            <person name="Ohm R.A."/>
            <person name="Kues U."/>
            <person name="Blanchette R.A."/>
            <person name="Grigoriev I.V."/>
            <person name="Minto R.E."/>
            <person name="Hibbett D.S."/>
        </authorList>
    </citation>
    <scope>NUCLEOTIDE SEQUENCE [LARGE SCALE GENOMIC DNA]</scope>
    <source>
        <strain evidence="2 3">FP15055 ss-10</strain>
    </source>
</reference>
<dbReference type="EMBL" id="KN880438">
    <property type="protein sequence ID" value="KIY73064.1"/>
    <property type="molecule type" value="Genomic_DNA"/>
</dbReference>
<dbReference type="AlphaFoldDB" id="A0A0D7BSB2"/>
<feature type="domain" description="Luciferase" evidence="1">
    <location>
        <begin position="162"/>
        <end position="248"/>
    </location>
</feature>
<gene>
    <name evidence="2" type="ORF">CYLTODRAFT_449272</name>
</gene>
<evidence type="ECO:0000313" key="2">
    <source>
        <dbReference type="EMBL" id="KIY73064.1"/>
    </source>
</evidence>
<dbReference type="InterPro" id="IPR040841">
    <property type="entry name" value="Luciferase_dom"/>
</dbReference>
<dbReference type="Pfam" id="PF17648">
    <property type="entry name" value="Luciferase"/>
    <property type="match status" value="1"/>
</dbReference>
<keyword evidence="3" id="KW-1185">Reference proteome</keyword>
<organism evidence="2 3">
    <name type="scientific">Cylindrobasidium torrendii FP15055 ss-10</name>
    <dbReference type="NCBI Taxonomy" id="1314674"/>
    <lineage>
        <taxon>Eukaryota</taxon>
        <taxon>Fungi</taxon>
        <taxon>Dikarya</taxon>
        <taxon>Basidiomycota</taxon>
        <taxon>Agaricomycotina</taxon>
        <taxon>Agaricomycetes</taxon>
        <taxon>Agaricomycetidae</taxon>
        <taxon>Agaricales</taxon>
        <taxon>Marasmiineae</taxon>
        <taxon>Physalacriaceae</taxon>
        <taxon>Cylindrobasidium</taxon>
    </lineage>
</organism>